<name>A0ABS8P9B1_9PSEU</name>
<evidence type="ECO:0000313" key="1">
    <source>
        <dbReference type="EMBL" id="MCD2194689.1"/>
    </source>
</evidence>
<dbReference type="Pfam" id="PF04268">
    <property type="entry name" value="SoxG"/>
    <property type="match status" value="1"/>
</dbReference>
<proteinExistence type="predicted"/>
<sequence length="208" mass="22017">MADTLTRTHPLEAWRTAFAALSEELDPGLAIELAPLTTALDLRVDATGVFPFADVLGGPLPTAPNTWTPIRDGRAVWLGPDEWLVTSTTASGPRWEDEVRAVAGPHRGAVVDVSAQRTGVRLRGRDARELLSFGCALDLRPASFPAGSCAQTLLGQSGVLLLADDDGGPALDVVVRASFAGYVAGWLLDAAEELRPLPHNSDQEGDET</sequence>
<gene>
    <name evidence="1" type="ORF">LQ327_15050</name>
</gene>
<dbReference type="Proteomes" id="UP001199469">
    <property type="component" value="Unassembled WGS sequence"/>
</dbReference>
<dbReference type="InterPro" id="IPR007375">
    <property type="entry name" value="SoxG"/>
</dbReference>
<accession>A0ABS8P9B1</accession>
<dbReference type="Gene3D" id="3.30.70.1520">
    <property type="entry name" value="Heterotetrameric sarcosine oxidase"/>
    <property type="match status" value="1"/>
</dbReference>
<dbReference type="SUPFAM" id="SSF103025">
    <property type="entry name" value="Folate-binding domain"/>
    <property type="match status" value="1"/>
</dbReference>
<comment type="caution">
    <text evidence="1">The sequence shown here is derived from an EMBL/GenBank/DDBJ whole genome shotgun (WGS) entry which is preliminary data.</text>
</comment>
<dbReference type="EMBL" id="JAJNDB010000002">
    <property type="protein sequence ID" value="MCD2194689.1"/>
    <property type="molecule type" value="Genomic_DNA"/>
</dbReference>
<protein>
    <submittedName>
        <fullName evidence="1">Sarcosine oxidase subunit gamma</fullName>
    </submittedName>
</protein>
<reference evidence="1 2" key="1">
    <citation type="submission" date="2021-11" db="EMBL/GenBank/DDBJ databases">
        <title>Draft genome sequence of Actinomycetospora sp. SF1 isolated from the rhizosphere soil.</title>
        <authorList>
            <person name="Duangmal K."/>
            <person name="Chantavorakit T."/>
        </authorList>
    </citation>
    <scope>NUCLEOTIDE SEQUENCE [LARGE SCALE GENOMIC DNA]</scope>
    <source>
        <strain evidence="1 2">TBRC 5722</strain>
    </source>
</reference>
<dbReference type="InterPro" id="IPR027266">
    <property type="entry name" value="TrmE/GcvT-like"/>
</dbReference>
<keyword evidence="2" id="KW-1185">Reference proteome</keyword>
<evidence type="ECO:0000313" key="2">
    <source>
        <dbReference type="Proteomes" id="UP001199469"/>
    </source>
</evidence>
<organism evidence="1 2">
    <name type="scientific">Actinomycetospora endophytica</name>
    <dbReference type="NCBI Taxonomy" id="2291215"/>
    <lineage>
        <taxon>Bacteria</taxon>
        <taxon>Bacillati</taxon>
        <taxon>Actinomycetota</taxon>
        <taxon>Actinomycetes</taxon>
        <taxon>Pseudonocardiales</taxon>
        <taxon>Pseudonocardiaceae</taxon>
        <taxon>Actinomycetospora</taxon>
    </lineage>
</organism>
<dbReference type="Gene3D" id="3.30.1360.120">
    <property type="entry name" value="Probable tRNA modification gtpase trme, domain 1"/>
    <property type="match status" value="1"/>
</dbReference>
<dbReference type="RefSeq" id="WP_230734886.1">
    <property type="nucleotide sequence ID" value="NZ_JAJNDB010000002.1"/>
</dbReference>